<dbReference type="Pfam" id="PF19799">
    <property type="entry name" value="DUF6282"/>
    <property type="match status" value="1"/>
</dbReference>
<proteinExistence type="predicted"/>
<evidence type="ECO:0000313" key="2">
    <source>
        <dbReference type="Proteomes" id="UP001437460"/>
    </source>
</evidence>
<dbReference type="InterPro" id="IPR032466">
    <property type="entry name" value="Metal_Hydrolase"/>
</dbReference>
<evidence type="ECO:0000313" key="1">
    <source>
        <dbReference type="EMBL" id="MEQ2562928.1"/>
    </source>
</evidence>
<comment type="caution">
    <text evidence="1">The sequence shown here is derived from an EMBL/GenBank/DDBJ whole genome shotgun (WGS) entry which is preliminary data.</text>
</comment>
<protein>
    <submittedName>
        <fullName evidence="1">DUF6282 family protein</fullName>
    </submittedName>
</protein>
<dbReference type="SUPFAM" id="SSF51556">
    <property type="entry name" value="Metallo-dependent hydrolases"/>
    <property type="match status" value="1"/>
</dbReference>
<dbReference type="EMBL" id="JBBMFJ010000011">
    <property type="protein sequence ID" value="MEQ2562928.1"/>
    <property type="molecule type" value="Genomic_DNA"/>
</dbReference>
<sequence>MGRLTGIIDMHIHSAPDIRQRKLDDLQLMEAAVERGVRAIVIKSHMVPTADRATLVNKIRQEKYPDSDFQMFGSLVMNLAVGGINPWAVEASIKLGAKEIFLPTMTAENHCKKENKEHYVSVVKDGKIVEPLKDVFQLVKDYDVALGTGHISPSEIFTVVEAARDAGVKKIIVTHPEFHIVGMSLEEEARIVKDYDVLLEKVYAQPIGGGVYKKNLPDNVAHMKEIGCEHFIVSTDGGQMQNPEWYNTIAEYIDYLYDSGFSQEEIDVMTKKNPGRMLGIE</sequence>
<dbReference type="RefSeq" id="WP_349229153.1">
    <property type="nucleotide sequence ID" value="NZ_JBBMFJ010000011.1"/>
</dbReference>
<dbReference type="InterPro" id="IPR013785">
    <property type="entry name" value="Aldolase_TIM"/>
</dbReference>
<dbReference type="Gene3D" id="3.20.20.70">
    <property type="entry name" value="Aldolase class I"/>
    <property type="match status" value="1"/>
</dbReference>
<gene>
    <name evidence="1" type="ORF">WMO41_07090</name>
</gene>
<accession>A0ABV1HLT3</accession>
<organism evidence="1 2">
    <name type="scientific">Ventrimonas faecis</name>
    <dbReference type="NCBI Taxonomy" id="3133170"/>
    <lineage>
        <taxon>Bacteria</taxon>
        <taxon>Bacillati</taxon>
        <taxon>Bacillota</taxon>
        <taxon>Clostridia</taxon>
        <taxon>Lachnospirales</taxon>
        <taxon>Lachnospiraceae</taxon>
        <taxon>Ventrimonas</taxon>
    </lineage>
</organism>
<dbReference type="Proteomes" id="UP001437460">
    <property type="component" value="Unassembled WGS sequence"/>
</dbReference>
<keyword evidence="2" id="KW-1185">Reference proteome</keyword>
<reference evidence="1 2" key="1">
    <citation type="submission" date="2024-03" db="EMBL/GenBank/DDBJ databases">
        <title>Human intestinal bacterial collection.</title>
        <authorList>
            <person name="Pauvert C."/>
            <person name="Hitch T.C.A."/>
            <person name="Clavel T."/>
        </authorList>
    </citation>
    <scope>NUCLEOTIDE SEQUENCE [LARGE SCALE GENOMIC DNA]</scope>
    <source>
        <strain evidence="1 2">CLA-AP-H27</strain>
    </source>
</reference>
<dbReference type="InterPro" id="IPR046249">
    <property type="entry name" value="DUF6282"/>
</dbReference>
<name>A0ABV1HLT3_9FIRM</name>